<gene>
    <name evidence="6" type="ORF">LV89_04976</name>
</gene>
<dbReference type="InterPro" id="IPR004384">
    <property type="entry name" value="RNA_MeTrfase_TrmJ/LasT"/>
</dbReference>
<keyword evidence="4" id="KW-0949">S-adenosyl-L-methionine</keyword>
<sequence>MKNKGYFGIGIMNPKTEMNVGSLWRSANILGASFIFTIGKRIPKQASDTMKTCESIPFYYYETFEEFYKSMPYDCRLVGVELDERSVKIEEYQHLDKCIYLLGAEDNGITMEARNRCHQLVQLPKGNYNVANSGSIIMYDRHLKSAMSVVSLQ</sequence>
<dbReference type="OrthoDB" id="4578643at2"/>
<dbReference type="AlphaFoldDB" id="A0A316DDG5"/>
<dbReference type="CDD" id="cd18098">
    <property type="entry name" value="SpoU-like"/>
    <property type="match status" value="1"/>
</dbReference>
<dbReference type="Proteomes" id="UP000245489">
    <property type="component" value="Unassembled WGS sequence"/>
</dbReference>
<dbReference type="SUPFAM" id="SSF75217">
    <property type="entry name" value="alpha/beta knot"/>
    <property type="match status" value="1"/>
</dbReference>
<dbReference type="GO" id="GO:0005829">
    <property type="term" value="C:cytosol"/>
    <property type="evidence" value="ECO:0007669"/>
    <property type="project" value="TreeGrafter"/>
</dbReference>
<evidence type="ECO:0000259" key="5">
    <source>
        <dbReference type="Pfam" id="PF00588"/>
    </source>
</evidence>
<protein>
    <submittedName>
        <fullName evidence="6">tRNA (Guanosine-2'-O-)-methyltransferase</fullName>
    </submittedName>
</protein>
<evidence type="ECO:0000256" key="4">
    <source>
        <dbReference type="ARBA" id="ARBA00022691"/>
    </source>
</evidence>
<accession>A0A316DDG5</accession>
<keyword evidence="3 6" id="KW-0808">Transferase</keyword>
<comment type="caution">
    <text evidence="6">The sequence shown here is derived from an EMBL/GenBank/DDBJ whole genome shotgun (WGS) entry which is preliminary data.</text>
</comment>
<dbReference type="Pfam" id="PF00588">
    <property type="entry name" value="SpoU_methylase"/>
    <property type="match status" value="1"/>
</dbReference>
<dbReference type="PANTHER" id="PTHR42786">
    <property type="entry name" value="TRNA/RRNA METHYLTRANSFERASE"/>
    <property type="match status" value="1"/>
</dbReference>
<dbReference type="Gene3D" id="3.40.1280.10">
    <property type="match status" value="1"/>
</dbReference>
<dbReference type="InterPro" id="IPR001537">
    <property type="entry name" value="SpoU_MeTrfase"/>
</dbReference>
<evidence type="ECO:0000256" key="2">
    <source>
        <dbReference type="ARBA" id="ARBA00022603"/>
    </source>
</evidence>
<dbReference type="RefSeq" id="WP_109745661.1">
    <property type="nucleotide sequence ID" value="NZ_QGGO01000058.1"/>
</dbReference>
<dbReference type="PANTHER" id="PTHR42786:SF6">
    <property type="entry name" value="TRNA_RRNA METHYLTRANSFERASE SPOU TYPE DOMAIN-CONTAINING PROTEIN"/>
    <property type="match status" value="1"/>
</dbReference>
<evidence type="ECO:0000256" key="3">
    <source>
        <dbReference type="ARBA" id="ARBA00022679"/>
    </source>
</evidence>
<organism evidence="6 7">
    <name type="scientific">Arcicella aurantiaca</name>
    <dbReference type="NCBI Taxonomy" id="591202"/>
    <lineage>
        <taxon>Bacteria</taxon>
        <taxon>Pseudomonadati</taxon>
        <taxon>Bacteroidota</taxon>
        <taxon>Cytophagia</taxon>
        <taxon>Cytophagales</taxon>
        <taxon>Flectobacillaceae</taxon>
        <taxon>Arcicella</taxon>
    </lineage>
</organism>
<dbReference type="InterPro" id="IPR029026">
    <property type="entry name" value="tRNA_m1G_MTases_N"/>
</dbReference>
<dbReference type="EMBL" id="QGGO01000058">
    <property type="protein sequence ID" value="PWK15736.1"/>
    <property type="molecule type" value="Genomic_DNA"/>
</dbReference>
<evidence type="ECO:0000256" key="1">
    <source>
        <dbReference type="ARBA" id="ARBA00007228"/>
    </source>
</evidence>
<reference evidence="6 7" key="1">
    <citation type="submission" date="2018-05" db="EMBL/GenBank/DDBJ databases">
        <title>Genomic Encyclopedia of Archaeal and Bacterial Type Strains, Phase II (KMG-II): from individual species to whole genera.</title>
        <authorList>
            <person name="Goeker M."/>
        </authorList>
    </citation>
    <scope>NUCLEOTIDE SEQUENCE [LARGE SCALE GENOMIC DNA]</scope>
    <source>
        <strain evidence="6 7">DSM 22214</strain>
    </source>
</reference>
<proteinExistence type="inferred from homology"/>
<dbReference type="GO" id="GO:0003723">
    <property type="term" value="F:RNA binding"/>
    <property type="evidence" value="ECO:0007669"/>
    <property type="project" value="InterPro"/>
</dbReference>
<feature type="domain" description="tRNA/rRNA methyltransferase SpoU type" evidence="5">
    <location>
        <begin position="11"/>
        <end position="139"/>
    </location>
</feature>
<keyword evidence="7" id="KW-1185">Reference proteome</keyword>
<keyword evidence="2 6" id="KW-0489">Methyltransferase</keyword>
<dbReference type="GO" id="GO:0002128">
    <property type="term" value="P:tRNA nucleoside ribose methylation"/>
    <property type="evidence" value="ECO:0007669"/>
    <property type="project" value="TreeGrafter"/>
</dbReference>
<name>A0A316DDG5_9BACT</name>
<dbReference type="GO" id="GO:0008173">
    <property type="term" value="F:RNA methyltransferase activity"/>
    <property type="evidence" value="ECO:0007669"/>
    <property type="project" value="InterPro"/>
</dbReference>
<evidence type="ECO:0000313" key="7">
    <source>
        <dbReference type="Proteomes" id="UP000245489"/>
    </source>
</evidence>
<dbReference type="InterPro" id="IPR029028">
    <property type="entry name" value="Alpha/beta_knot_MTases"/>
</dbReference>
<comment type="similarity">
    <text evidence="1">Belongs to the class IV-like SAM-binding methyltransferase superfamily. RNA methyltransferase TrmH family.</text>
</comment>
<evidence type="ECO:0000313" key="6">
    <source>
        <dbReference type="EMBL" id="PWK15736.1"/>
    </source>
</evidence>